<organism evidence="2">
    <name type="scientific">marine sediment metagenome</name>
    <dbReference type="NCBI Taxonomy" id="412755"/>
    <lineage>
        <taxon>unclassified sequences</taxon>
        <taxon>metagenomes</taxon>
        <taxon>ecological metagenomes</taxon>
    </lineage>
</organism>
<evidence type="ECO:0000313" key="2">
    <source>
        <dbReference type="EMBL" id="GAG33398.1"/>
    </source>
</evidence>
<reference evidence="2" key="1">
    <citation type="journal article" date="2014" name="Front. Microbiol.">
        <title>High frequency of phylogenetically diverse reductive dehalogenase-homologous genes in deep subseafloor sedimentary metagenomes.</title>
        <authorList>
            <person name="Kawai M."/>
            <person name="Futagami T."/>
            <person name="Toyoda A."/>
            <person name="Takaki Y."/>
            <person name="Nishi S."/>
            <person name="Hori S."/>
            <person name="Arai W."/>
            <person name="Tsubouchi T."/>
            <person name="Morono Y."/>
            <person name="Uchiyama I."/>
            <person name="Ito T."/>
            <person name="Fujiyama A."/>
            <person name="Inagaki F."/>
            <person name="Takami H."/>
        </authorList>
    </citation>
    <scope>NUCLEOTIDE SEQUENCE</scope>
    <source>
        <strain evidence="2">Expedition CK06-06</strain>
    </source>
</reference>
<dbReference type="AlphaFoldDB" id="X0X9P7"/>
<proteinExistence type="predicted"/>
<gene>
    <name evidence="2" type="ORF">S01H1_74005</name>
</gene>
<sequence length="145" mass="16981">MSVLVKKYEKELEKFTKKMDQLYEDYKLKLGKEIGALPSERLDYDPCSPKYVRKYLKYIPSDKEKREIYIADMLNVCTTCAVKQRDVPKPKKPISGWICYLKTCTKESDMDYRDCMKDSARKEKEYNPKKKHWAEEAAAGCPSGV</sequence>
<feature type="region of interest" description="Disordered" evidence="1">
    <location>
        <begin position="122"/>
        <end position="145"/>
    </location>
</feature>
<name>X0X9P7_9ZZZZ</name>
<comment type="caution">
    <text evidence="2">The sequence shown here is derived from an EMBL/GenBank/DDBJ whole genome shotgun (WGS) entry which is preliminary data.</text>
</comment>
<evidence type="ECO:0000256" key="1">
    <source>
        <dbReference type="SAM" id="MobiDB-lite"/>
    </source>
</evidence>
<accession>X0X9P7</accession>
<dbReference type="EMBL" id="BARS01049476">
    <property type="protein sequence ID" value="GAG33398.1"/>
    <property type="molecule type" value="Genomic_DNA"/>
</dbReference>
<protein>
    <submittedName>
        <fullName evidence="2">Uncharacterized protein</fullName>
    </submittedName>
</protein>